<keyword evidence="2" id="KW-0472">Membrane</keyword>
<dbReference type="Proteomes" id="UP000050795">
    <property type="component" value="Unassembled WGS sequence"/>
</dbReference>
<evidence type="ECO:0000256" key="1">
    <source>
        <dbReference type="SAM" id="MobiDB-lite"/>
    </source>
</evidence>
<feature type="region of interest" description="Disordered" evidence="1">
    <location>
        <begin position="223"/>
        <end position="242"/>
    </location>
</feature>
<evidence type="ECO:0000313" key="3">
    <source>
        <dbReference type="Proteomes" id="UP000050795"/>
    </source>
</evidence>
<sequence>MDIFLNKFRLFIIVIMYINFDSIHSYSQTSVNLAGFHTGRRLLYSDWESAPSFYSPGGITPDNEPRAPIYLELINNLTSVNGASGICGVCARIYRVLHMTQLNAAEECRRHHNSRQAAFGDITEFYHTLVKSGRLNGTIEFPLADKFSRFSFRTTILYLASRGNEPGLMIEAGSDTKYVLCVQSIKCPEPVTTTTTSTTEALTTTTLPTAALTNSNNSSMLLSLSPTSSQGRSSGNENDANNEHNNSAFWDTLLSGTEPKSWFLATISLSSLCLLLIIMLIATWLYTCRLRRLYNRRRCHGTCRFGCRCPPEVVRQTAAEAAVCGPLGLQTHQQFTNTMSPQGNGSVRSGSGFGNTLYTGGTLNSGRWGSNGNKIGSPLYVALGSAPDKSALLSAGCNTPSYMLEMSGGLPIANTVDGCSGSCNQTNGKFRNTRLRPKRTSQDALRRSTSEGSSVSGATGTAGANNSVTGIDQNSFLYRSGQAVTFSDATMPNILPSMVVSNTNAGQRGTESTGTVYLQGGPNGYNYSDSGRGSGISPGYSHSPTHGNSRKVNDRAYFSSNTNSAGNNNNINNNNHNSNIQNGLINSNGPINNMDEEEVESKCDMNYLGNQANKILSNLQSDHCNDYNNYNSESHNLPLHHLNRGSEADLLNITPPSGFYDFTNSNNHNNNQHNNSSTNGMVNSDSGYLVSSSLPHNMLTPSPRQQSSHIHQNRLISSPNSFGRQIYNQLPPSSGGLLPHSSGINGSNTTTNLLYPIHGSPTSQGEWQNPMSFTKCSLQNGEMVGSTDEDFINGCPPIMLSTNNTTSENSNTGTLTRTRKYNTPNYNNGNSNGGLRPLVTRPHFSDSLHSGGNNHNLNENNSTTINNRSFHNSNDNAQINDTLITTSKVNRMCVGISERML</sequence>
<organism evidence="3 4">
    <name type="scientific">Trichobilharzia regenti</name>
    <name type="common">Nasal bird schistosome</name>
    <dbReference type="NCBI Taxonomy" id="157069"/>
    <lineage>
        <taxon>Eukaryota</taxon>
        <taxon>Metazoa</taxon>
        <taxon>Spiralia</taxon>
        <taxon>Lophotrochozoa</taxon>
        <taxon>Platyhelminthes</taxon>
        <taxon>Trematoda</taxon>
        <taxon>Digenea</taxon>
        <taxon>Strigeidida</taxon>
        <taxon>Schistosomatoidea</taxon>
        <taxon>Schistosomatidae</taxon>
        <taxon>Trichobilharzia</taxon>
    </lineage>
</organism>
<reference evidence="4" key="2">
    <citation type="submission" date="2023-11" db="UniProtKB">
        <authorList>
            <consortium name="WormBaseParasite"/>
        </authorList>
    </citation>
    <scope>IDENTIFICATION</scope>
</reference>
<dbReference type="WBParaSite" id="TREG1_57090.1">
    <property type="protein sequence ID" value="TREG1_57090.1"/>
    <property type="gene ID" value="TREG1_57090"/>
</dbReference>
<keyword evidence="3" id="KW-1185">Reference proteome</keyword>
<name>A0AA85JTQ7_TRIRE</name>
<dbReference type="AlphaFoldDB" id="A0AA85JTQ7"/>
<feature type="compositionally biased region" description="Polar residues" evidence="1">
    <location>
        <begin position="505"/>
        <end position="516"/>
    </location>
</feature>
<evidence type="ECO:0000313" key="4">
    <source>
        <dbReference type="WBParaSite" id="TREG1_57090.1"/>
    </source>
</evidence>
<feature type="compositionally biased region" description="Low complexity" evidence="1">
    <location>
        <begin position="450"/>
        <end position="466"/>
    </location>
</feature>
<keyword evidence="2" id="KW-0812">Transmembrane</keyword>
<keyword evidence="2" id="KW-1133">Transmembrane helix</keyword>
<proteinExistence type="predicted"/>
<feature type="compositionally biased region" description="Low complexity" evidence="1">
    <location>
        <begin position="559"/>
        <end position="586"/>
    </location>
</feature>
<feature type="compositionally biased region" description="Low complexity" evidence="1">
    <location>
        <begin position="730"/>
        <end position="743"/>
    </location>
</feature>
<feature type="region of interest" description="Disordered" evidence="1">
    <location>
        <begin position="722"/>
        <end position="745"/>
    </location>
</feature>
<reference evidence="3" key="1">
    <citation type="submission" date="2022-06" db="EMBL/GenBank/DDBJ databases">
        <authorList>
            <person name="Berger JAMES D."/>
            <person name="Berger JAMES D."/>
        </authorList>
    </citation>
    <scope>NUCLEOTIDE SEQUENCE [LARGE SCALE GENOMIC DNA]</scope>
</reference>
<protein>
    <submittedName>
        <fullName evidence="4">Uncharacterized protein</fullName>
    </submittedName>
</protein>
<evidence type="ECO:0000256" key="2">
    <source>
        <dbReference type="SAM" id="Phobius"/>
    </source>
</evidence>
<feature type="compositionally biased region" description="Basic and acidic residues" evidence="1">
    <location>
        <begin position="440"/>
        <end position="449"/>
    </location>
</feature>
<feature type="region of interest" description="Disordered" evidence="1">
    <location>
        <begin position="430"/>
        <end position="466"/>
    </location>
</feature>
<feature type="transmembrane region" description="Helical" evidence="2">
    <location>
        <begin position="262"/>
        <end position="288"/>
    </location>
</feature>
<feature type="region of interest" description="Disordered" evidence="1">
    <location>
        <begin position="505"/>
        <end position="586"/>
    </location>
</feature>
<accession>A0AA85JTQ7</accession>